<dbReference type="InterPro" id="IPR036388">
    <property type="entry name" value="WH-like_DNA-bd_sf"/>
</dbReference>
<dbReference type="Pfam" id="PF13384">
    <property type="entry name" value="HTH_23"/>
    <property type="match status" value="1"/>
</dbReference>
<protein>
    <submittedName>
        <fullName evidence="1">Helix-turn-helix domain-containing protein</fullName>
    </submittedName>
</protein>
<evidence type="ECO:0000313" key="1">
    <source>
        <dbReference type="EMBL" id="HIU35879.1"/>
    </source>
</evidence>
<sequence>MQEHTREPLVLSEGEYLYLTERLEPLSEADLRGDAAARFVVRSRKAVLSEVVRAVLEHELTRDERAVAALLFIEGESVAAASRQLGVSRQRVYTLAGSAERKLRMYLKYPLLLDFSLARPCKPIEELAKRYRDVLLREKGAEAAGVIHF</sequence>
<dbReference type="Gene3D" id="1.10.10.10">
    <property type="entry name" value="Winged helix-like DNA-binding domain superfamily/Winged helix DNA-binding domain"/>
    <property type="match status" value="1"/>
</dbReference>
<dbReference type="Proteomes" id="UP000824071">
    <property type="component" value="Unassembled WGS sequence"/>
</dbReference>
<name>A0A9D1IHG0_9FIRM</name>
<proteinExistence type="predicted"/>
<reference evidence="1" key="1">
    <citation type="submission" date="2020-10" db="EMBL/GenBank/DDBJ databases">
        <authorList>
            <person name="Gilroy R."/>
        </authorList>
    </citation>
    <scope>NUCLEOTIDE SEQUENCE</scope>
    <source>
        <strain evidence="1">ChiGjej1B1-19959</strain>
    </source>
</reference>
<organism evidence="1 2">
    <name type="scientific">Candidatus Fimenecus excrementigallinarum</name>
    <dbReference type="NCBI Taxonomy" id="2840816"/>
    <lineage>
        <taxon>Bacteria</taxon>
        <taxon>Bacillati</taxon>
        <taxon>Bacillota</taxon>
        <taxon>Clostridia</taxon>
        <taxon>Candidatus Fimenecus</taxon>
    </lineage>
</organism>
<accession>A0A9D1IHG0</accession>
<reference evidence="1" key="2">
    <citation type="journal article" date="2021" name="PeerJ">
        <title>Extensive microbial diversity within the chicken gut microbiome revealed by metagenomics and culture.</title>
        <authorList>
            <person name="Gilroy R."/>
            <person name="Ravi A."/>
            <person name="Getino M."/>
            <person name="Pursley I."/>
            <person name="Horton D.L."/>
            <person name="Alikhan N.F."/>
            <person name="Baker D."/>
            <person name="Gharbi K."/>
            <person name="Hall N."/>
            <person name="Watson M."/>
            <person name="Adriaenssens E.M."/>
            <person name="Foster-Nyarko E."/>
            <person name="Jarju S."/>
            <person name="Secka A."/>
            <person name="Antonio M."/>
            <person name="Oren A."/>
            <person name="Chaudhuri R.R."/>
            <person name="La Ragione R."/>
            <person name="Hildebrand F."/>
            <person name="Pallen M.J."/>
        </authorList>
    </citation>
    <scope>NUCLEOTIDE SEQUENCE</scope>
    <source>
        <strain evidence="1">ChiGjej1B1-19959</strain>
    </source>
</reference>
<dbReference type="EMBL" id="DVMW01000029">
    <property type="protein sequence ID" value="HIU35879.1"/>
    <property type="molecule type" value="Genomic_DNA"/>
</dbReference>
<evidence type="ECO:0000313" key="2">
    <source>
        <dbReference type="Proteomes" id="UP000824071"/>
    </source>
</evidence>
<gene>
    <name evidence="1" type="ORF">IAC53_04630</name>
</gene>
<comment type="caution">
    <text evidence="1">The sequence shown here is derived from an EMBL/GenBank/DDBJ whole genome shotgun (WGS) entry which is preliminary data.</text>
</comment>
<dbReference type="InterPro" id="IPR013324">
    <property type="entry name" value="RNA_pol_sigma_r3/r4-like"/>
</dbReference>
<dbReference type="AlphaFoldDB" id="A0A9D1IHG0"/>
<dbReference type="SUPFAM" id="SSF88659">
    <property type="entry name" value="Sigma3 and sigma4 domains of RNA polymerase sigma factors"/>
    <property type="match status" value="1"/>
</dbReference>